<evidence type="ECO:0000313" key="13">
    <source>
        <dbReference type="Proteomes" id="UP000426027"/>
    </source>
</evidence>
<dbReference type="Pfam" id="PF03471">
    <property type="entry name" value="CorC_HlyC"/>
    <property type="match status" value="1"/>
</dbReference>
<feature type="transmembrane region" description="Helical" evidence="10">
    <location>
        <begin position="120"/>
        <end position="138"/>
    </location>
</feature>
<feature type="transmembrane region" description="Helical" evidence="10">
    <location>
        <begin position="33"/>
        <end position="60"/>
    </location>
</feature>
<keyword evidence="13" id="KW-1185">Reference proteome</keyword>
<dbReference type="InterPro" id="IPR044751">
    <property type="entry name" value="Ion_transp-like_CBS"/>
</dbReference>
<dbReference type="PANTHER" id="PTHR22777:SF32">
    <property type="entry name" value="UPF0053 INNER MEMBRANE PROTEIN YFJD"/>
    <property type="match status" value="1"/>
</dbReference>
<evidence type="ECO:0000256" key="5">
    <source>
        <dbReference type="ARBA" id="ARBA00022737"/>
    </source>
</evidence>
<dbReference type="SUPFAM" id="SSF56176">
    <property type="entry name" value="FAD-binding/transporter-associated domain-like"/>
    <property type="match status" value="1"/>
</dbReference>
<keyword evidence="7 9" id="KW-0129">CBS domain</keyword>
<dbReference type="CDD" id="cd04590">
    <property type="entry name" value="CBS_pair_CorC_HlyC_assoc"/>
    <property type="match status" value="1"/>
</dbReference>
<dbReference type="PROSITE" id="PS51371">
    <property type="entry name" value="CBS"/>
    <property type="match status" value="2"/>
</dbReference>
<dbReference type="Pfam" id="PF00571">
    <property type="entry name" value="CBS"/>
    <property type="match status" value="2"/>
</dbReference>
<dbReference type="InterPro" id="IPR000644">
    <property type="entry name" value="CBS_dom"/>
</dbReference>
<evidence type="ECO:0000256" key="4">
    <source>
        <dbReference type="ARBA" id="ARBA00022692"/>
    </source>
</evidence>
<dbReference type="Pfam" id="PF01595">
    <property type="entry name" value="CNNM"/>
    <property type="match status" value="1"/>
</dbReference>
<dbReference type="InterPro" id="IPR019862">
    <property type="entry name" value="Motility-assoc_prot_GldE"/>
</dbReference>
<evidence type="ECO:0000313" key="12">
    <source>
        <dbReference type="EMBL" id="QGW29952.1"/>
    </source>
</evidence>
<dbReference type="SUPFAM" id="SSF54631">
    <property type="entry name" value="CBS-domain pair"/>
    <property type="match status" value="1"/>
</dbReference>
<dbReference type="SMART" id="SM01091">
    <property type="entry name" value="CorC_HlyC"/>
    <property type="match status" value="1"/>
</dbReference>
<feature type="transmembrane region" description="Helical" evidence="10">
    <location>
        <begin position="7"/>
        <end position="27"/>
    </location>
</feature>
<dbReference type="GO" id="GO:0005886">
    <property type="term" value="C:plasma membrane"/>
    <property type="evidence" value="ECO:0007669"/>
    <property type="project" value="UniProtKB-SubCell"/>
</dbReference>
<gene>
    <name evidence="12" type="primary">gldE</name>
    <name evidence="12" type="ORF">GLV81_01730</name>
</gene>
<dbReference type="KEGG" id="fls:GLV81_01730"/>
<keyword evidence="4 10" id="KW-0812">Transmembrane</keyword>
<feature type="transmembrane region" description="Helical" evidence="10">
    <location>
        <begin position="86"/>
        <end position="108"/>
    </location>
</feature>
<feature type="domain" description="CBS" evidence="11">
    <location>
        <begin position="230"/>
        <end position="289"/>
    </location>
</feature>
<dbReference type="AlphaFoldDB" id="A0A6I6GSK9"/>
<evidence type="ECO:0000256" key="1">
    <source>
        <dbReference type="ARBA" id="ARBA00004651"/>
    </source>
</evidence>
<dbReference type="InterPro" id="IPR016169">
    <property type="entry name" value="FAD-bd_PCMH_sub2"/>
</dbReference>
<dbReference type="GO" id="GO:0050660">
    <property type="term" value="F:flavin adenine dinucleotide binding"/>
    <property type="evidence" value="ECO:0007669"/>
    <property type="project" value="InterPro"/>
</dbReference>
<comment type="similarity">
    <text evidence="2">Belongs to the UPF0053 family.</text>
</comment>
<dbReference type="InterPro" id="IPR005170">
    <property type="entry name" value="Transptr-assoc_dom"/>
</dbReference>
<accession>A0A6I6GSK9</accession>
<reference evidence="12 13" key="1">
    <citation type="submission" date="2019-11" db="EMBL/GenBank/DDBJ databases">
        <authorList>
            <person name="Im W.T."/>
        </authorList>
    </citation>
    <scope>NUCLEOTIDE SEQUENCE [LARGE SCALE GENOMIC DNA]</scope>
    <source>
        <strain evidence="12 13">SB-02</strain>
    </source>
</reference>
<dbReference type="Proteomes" id="UP000426027">
    <property type="component" value="Chromosome"/>
</dbReference>
<dbReference type="FunFam" id="3.10.580.10:FF:000002">
    <property type="entry name" value="Magnesium/cobalt efflux protein CorC"/>
    <property type="match status" value="1"/>
</dbReference>
<keyword evidence="5" id="KW-0677">Repeat</keyword>
<evidence type="ECO:0000256" key="6">
    <source>
        <dbReference type="ARBA" id="ARBA00022989"/>
    </source>
</evidence>
<dbReference type="EMBL" id="CP046566">
    <property type="protein sequence ID" value="QGW29952.1"/>
    <property type="molecule type" value="Genomic_DNA"/>
</dbReference>
<dbReference type="PANTHER" id="PTHR22777">
    <property type="entry name" value="HEMOLYSIN-RELATED"/>
    <property type="match status" value="1"/>
</dbReference>
<keyword evidence="8 10" id="KW-0472">Membrane</keyword>
<feature type="domain" description="CBS" evidence="11">
    <location>
        <begin position="294"/>
        <end position="351"/>
    </location>
</feature>
<sequence length="446" mass="50580">MLSFISLFINLFLLDHLPALAPLLLITTELTTALVLVLFVLLFVSFCASGAEVAFFSLTYKDINYLKTKSQPGYKRIITLLESPKTLLGSLMMANSIANIGVIIISNFLIDKYLNLENPWWLLAIKVMLIAAVILLVAEILPKSFAAQNNIRFAKDLSWMVEALHLLFKLVAGVMVDLSDGIEKRLGQRSAANSIEELQHAIDLSDDSLEEKNIMKGVLKFGNISVKQVMKTRLDVHGLSYECNFEEVKKKVEELHYSRLPVYHHSLDEIKGMVHTKDLLGYLQQPADFDWHSLMRPAFFIHEQKLIEDLMQEFQQKRTHFAVVVDEFGGTSGIITMEDILEEIIGEIKDEFDEEETINSKIDDYNFVFEGKTMLNDVCRIMRLSPDTFDEVKGESDSLAGLVLEVSGEIPQQNAIITVGDFDFAMLEVNKNRIQKIKVTIRPVEE</sequence>
<evidence type="ECO:0000259" key="11">
    <source>
        <dbReference type="PROSITE" id="PS51371"/>
    </source>
</evidence>
<name>A0A6I6GSK9_9BACT</name>
<dbReference type="InterPro" id="IPR036318">
    <property type="entry name" value="FAD-bd_PCMH-like_sf"/>
</dbReference>
<dbReference type="NCBIfam" id="TIGR03520">
    <property type="entry name" value="GldE"/>
    <property type="match status" value="1"/>
</dbReference>
<protein>
    <submittedName>
        <fullName evidence="12">Gliding motility-associated protein GldE</fullName>
    </submittedName>
</protein>
<keyword evidence="3" id="KW-1003">Cell membrane</keyword>
<dbReference type="InterPro" id="IPR046342">
    <property type="entry name" value="CBS_dom_sf"/>
</dbReference>
<evidence type="ECO:0000256" key="3">
    <source>
        <dbReference type="ARBA" id="ARBA00022475"/>
    </source>
</evidence>
<evidence type="ECO:0000256" key="8">
    <source>
        <dbReference type="ARBA" id="ARBA00023136"/>
    </source>
</evidence>
<evidence type="ECO:0000256" key="10">
    <source>
        <dbReference type="SAM" id="Phobius"/>
    </source>
</evidence>
<evidence type="ECO:0000256" key="9">
    <source>
        <dbReference type="PROSITE-ProRule" id="PRU00703"/>
    </source>
</evidence>
<keyword evidence="6 10" id="KW-1133">Transmembrane helix</keyword>
<comment type="subcellular location">
    <subcellularLocation>
        <location evidence="1">Cell membrane</location>
        <topology evidence="1">Multi-pass membrane protein</topology>
    </subcellularLocation>
</comment>
<dbReference type="Gene3D" id="3.10.580.10">
    <property type="entry name" value="CBS-domain"/>
    <property type="match status" value="1"/>
</dbReference>
<evidence type="ECO:0000256" key="2">
    <source>
        <dbReference type="ARBA" id="ARBA00006337"/>
    </source>
</evidence>
<proteinExistence type="inferred from homology"/>
<evidence type="ECO:0000256" key="7">
    <source>
        <dbReference type="ARBA" id="ARBA00023122"/>
    </source>
</evidence>
<dbReference type="InterPro" id="IPR002550">
    <property type="entry name" value="CNNM"/>
</dbReference>
<dbReference type="Gene3D" id="3.30.465.10">
    <property type="match status" value="1"/>
</dbReference>
<organism evidence="12 13">
    <name type="scientific">Phnomibacter ginsenosidimutans</name>
    <dbReference type="NCBI Taxonomy" id="2676868"/>
    <lineage>
        <taxon>Bacteria</taxon>
        <taxon>Pseudomonadati</taxon>
        <taxon>Bacteroidota</taxon>
        <taxon>Chitinophagia</taxon>
        <taxon>Chitinophagales</taxon>
        <taxon>Chitinophagaceae</taxon>
        <taxon>Phnomibacter</taxon>
    </lineage>
</organism>